<evidence type="ECO:0000313" key="5">
    <source>
        <dbReference type="EMBL" id="MBD2570104.1"/>
    </source>
</evidence>
<dbReference type="RefSeq" id="WP_190717536.1">
    <property type="nucleotide sequence ID" value="NZ_JACJST010000021.1"/>
</dbReference>
<organism evidence="5 6">
    <name type="scientific">Anabaena lutea FACHB-196</name>
    <dbReference type="NCBI Taxonomy" id="2692881"/>
    <lineage>
        <taxon>Bacteria</taxon>
        <taxon>Bacillati</taxon>
        <taxon>Cyanobacteriota</taxon>
        <taxon>Cyanophyceae</taxon>
        <taxon>Nostocales</taxon>
        <taxon>Nostocaceae</taxon>
        <taxon>Anabaena</taxon>
    </lineage>
</organism>
<dbReference type="Gene3D" id="3.40.630.30">
    <property type="match status" value="1"/>
</dbReference>
<dbReference type="SUPFAM" id="SSF55729">
    <property type="entry name" value="Acyl-CoA N-acyltransferases (Nat)"/>
    <property type="match status" value="1"/>
</dbReference>
<comment type="similarity">
    <text evidence="3">Belongs to the acetyltransferase family. RimJ subfamily.</text>
</comment>
<dbReference type="PANTHER" id="PTHR43792">
    <property type="entry name" value="GNAT FAMILY, PUTATIVE (AFU_ORTHOLOGUE AFUA_3G00765)-RELATED-RELATED"/>
    <property type="match status" value="1"/>
</dbReference>
<dbReference type="PANTHER" id="PTHR43792:SF8">
    <property type="entry name" value="[RIBOSOMAL PROTEIN US5]-ALANINE N-ACETYLTRANSFERASE"/>
    <property type="match status" value="1"/>
</dbReference>
<proteinExistence type="inferred from homology"/>
<keyword evidence="1" id="KW-0808">Transferase</keyword>
<evidence type="ECO:0000259" key="4">
    <source>
        <dbReference type="Pfam" id="PF13302"/>
    </source>
</evidence>
<evidence type="ECO:0000313" key="6">
    <source>
        <dbReference type="Proteomes" id="UP000640531"/>
    </source>
</evidence>
<reference evidence="5 6" key="1">
    <citation type="journal article" date="2020" name="ISME J.">
        <title>Comparative genomics reveals insights into cyanobacterial evolution and habitat adaptation.</title>
        <authorList>
            <person name="Chen M.Y."/>
            <person name="Teng W.K."/>
            <person name="Zhao L."/>
            <person name="Hu C.X."/>
            <person name="Zhou Y.K."/>
            <person name="Han B.P."/>
            <person name="Song L.R."/>
            <person name="Shu W.S."/>
        </authorList>
    </citation>
    <scope>NUCLEOTIDE SEQUENCE [LARGE SCALE GENOMIC DNA]</scope>
    <source>
        <strain evidence="5 6">FACHB-196</strain>
    </source>
</reference>
<protein>
    <submittedName>
        <fullName evidence="5">GNAT family N-acetyltransferase</fullName>
    </submittedName>
</protein>
<keyword evidence="2" id="KW-0012">Acyltransferase</keyword>
<evidence type="ECO:0000256" key="1">
    <source>
        <dbReference type="ARBA" id="ARBA00022679"/>
    </source>
</evidence>
<feature type="domain" description="N-acetyltransferase" evidence="4">
    <location>
        <begin position="36"/>
        <end position="121"/>
    </location>
</feature>
<dbReference type="Proteomes" id="UP000640531">
    <property type="component" value="Unassembled WGS sequence"/>
</dbReference>
<name>A0ABR8FK03_9NOST</name>
<dbReference type="Pfam" id="PF13302">
    <property type="entry name" value="Acetyltransf_3"/>
    <property type="match status" value="1"/>
</dbReference>
<gene>
    <name evidence="5" type="ORF">H6G59_19815</name>
</gene>
<dbReference type="EMBL" id="JACJST010000021">
    <property type="protein sequence ID" value="MBD2570104.1"/>
    <property type="molecule type" value="Genomic_DNA"/>
</dbReference>
<sequence length="156" mass="18205">MSESHWNFIKNLSQNSSKYQFHLFNHIQVWYLSLELVIFSKNNPSGSVVGQCNFTGIMRGPFQACYLGYNFDYRAVGHGYMFEALTGAIAYVFNELKLHRIMANYIPTNVRSAKLLRRLDFLTDGYSRDYLFIAGRWQDHVLTSLTNYEMKTPSQF</sequence>
<keyword evidence="6" id="KW-1185">Reference proteome</keyword>
<evidence type="ECO:0000256" key="3">
    <source>
        <dbReference type="ARBA" id="ARBA00038502"/>
    </source>
</evidence>
<comment type="caution">
    <text evidence="5">The sequence shown here is derived from an EMBL/GenBank/DDBJ whole genome shotgun (WGS) entry which is preliminary data.</text>
</comment>
<evidence type="ECO:0000256" key="2">
    <source>
        <dbReference type="ARBA" id="ARBA00023315"/>
    </source>
</evidence>
<dbReference type="InterPro" id="IPR000182">
    <property type="entry name" value="GNAT_dom"/>
</dbReference>
<accession>A0ABR8FK03</accession>
<dbReference type="InterPro" id="IPR051531">
    <property type="entry name" value="N-acetyltransferase"/>
</dbReference>
<dbReference type="InterPro" id="IPR016181">
    <property type="entry name" value="Acyl_CoA_acyltransferase"/>
</dbReference>